<name>A0ABY6KIM7_9ARAC</name>
<organism evidence="2 3">
    <name type="scientific">Cordylochernes scorpioides</name>
    <dbReference type="NCBI Taxonomy" id="51811"/>
    <lineage>
        <taxon>Eukaryota</taxon>
        <taxon>Metazoa</taxon>
        <taxon>Ecdysozoa</taxon>
        <taxon>Arthropoda</taxon>
        <taxon>Chelicerata</taxon>
        <taxon>Arachnida</taxon>
        <taxon>Pseudoscorpiones</taxon>
        <taxon>Cheliferoidea</taxon>
        <taxon>Chernetidae</taxon>
        <taxon>Cordylochernes</taxon>
    </lineage>
</organism>
<proteinExistence type="predicted"/>
<accession>A0ABY6KIM7</accession>
<sequence length="89" mass="9941">MKLVLLATLAICCLANAIPTKDKMAAALYQASPDMELVEDDGTFDTALLNYLFTRQLVKRLRSGLDVRDLQQKRAIWKQCAFNAVTCFG</sequence>
<evidence type="ECO:0000313" key="2">
    <source>
        <dbReference type="EMBL" id="UYV68584.1"/>
    </source>
</evidence>
<reference evidence="2 3" key="1">
    <citation type="submission" date="2022-01" db="EMBL/GenBank/DDBJ databases">
        <title>A chromosomal length assembly of Cordylochernes scorpioides.</title>
        <authorList>
            <person name="Zeh D."/>
            <person name="Zeh J."/>
        </authorList>
    </citation>
    <scope>NUCLEOTIDE SEQUENCE [LARGE SCALE GENOMIC DNA]</scope>
    <source>
        <strain evidence="2">IN4F17</strain>
        <tissue evidence="2">Whole Body</tissue>
    </source>
</reference>
<protein>
    <recommendedName>
        <fullName evidence="4">Allatostatin C</fullName>
    </recommendedName>
</protein>
<evidence type="ECO:0000256" key="1">
    <source>
        <dbReference type="SAM" id="SignalP"/>
    </source>
</evidence>
<evidence type="ECO:0008006" key="4">
    <source>
        <dbReference type="Google" id="ProtNLM"/>
    </source>
</evidence>
<dbReference type="EMBL" id="CP092868">
    <property type="protein sequence ID" value="UYV68584.1"/>
    <property type="molecule type" value="Genomic_DNA"/>
</dbReference>
<feature type="signal peptide" evidence="1">
    <location>
        <begin position="1"/>
        <end position="17"/>
    </location>
</feature>
<keyword evidence="3" id="KW-1185">Reference proteome</keyword>
<feature type="chain" id="PRO_5045386573" description="Allatostatin C" evidence="1">
    <location>
        <begin position="18"/>
        <end position="89"/>
    </location>
</feature>
<evidence type="ECO:0000313" key="3">
    <source>
        <dbReference type="Proteomes" id="UP001235939"/>
    </source>
</evidence>
<gene>
    <name evidence="2" type="ORF">LAZ67_6000133</name>
</gene>
<keyword evidence="1" id="KW-0732">Signal</keyword>
<dbReference type="Proteomes" id="UP001235939">
    <property type="component" value="Chromosome 06"/>
</dbReference>